<dbReference type="NCBIfam" id="TIGR02937">
    <property type="entry name" value="sigma70-ECF"/>
    <property type="match status" value="1"/>
</dbReference>
<feature type="domain" description="RNA polymerase sigma-70 region 2" evidence="7">
    <location>
        <begin position="28"/>
        <end position="91"/>
    </location>
</feature>
<keyword evidence="4" id="KW-0731">Sigma factor</keyword>
<comment type="caution">
    <text evidence="9">The sequence shown here is derived from an EMBL/GenBank/DDBJ whole genome shotgun (WGS) entry which is preliminary data.</text>
</comment>
<protein>
    <recommendedName>
        <fullName evidence="11">Sigma-70 family RNA polymerase sigma factor</fullName>
    </recommendedName>
</protein>
<keyword evidence="6" id="KW-0804">Transcription</keyword>
<proteinExistence type="inferred from homology"/>
<dbReference type="EMBL" id="BSPC01000034">
    <property type="protein sequence ID" value="GLS20798.1"/>
    <property type="molecule type" value="Genomic_DNA"/>
</dbReference>
<comment type="subunit">
    <text evidence="2">Interacts transiently with the RNA polymerase catalytic core formed by RpoA, RpoB, RpoC and RpoZ (2 alpha, 1 beta, 1 beta' and 1 omega subunit) to form the RNA polymerase holoenzyme that can initiate transcription.</text>
</comment>
<comment type="similarity">
    <text evidence="1">Belongs to the sigma-70 factor family. ECF subfamily.</text>
</comment>
<sequence>MWQVKDMPERPTGLFDARYRAFLETVSDVRAQLHRYCARMTGSRLDGEDLMQETLFEAYTKIETLDDARSLKPWLFRIAHNRCIDFLRRRDAREHAESAYSDDIGAVAAEPATTDAHRAIERLVGHLPPKERACVLLKDVFDYSLEETADLVDSTVGGVKSALSRGRAKLAGLPAEPTGEPSRPLDPDTARLLQRYVDLFNRHDWDGVRGLTSADARLRVADCFDGLLRSSPYFAEYERNPEAWTLEFGAIDAEPVLLVLFQRGGQWQVAWPVRVHVAGGVIDRIEDYYACPWVIGNASESDLKRMTGPVVSPGA</sequence>
<evidence type="ECO:0000256" key="2">
    <source>
        <dbReference type="ARBA" id="ARBA00011344"/>
    </source>
</evidence>
<evidence type="ECO:0008006" key="11">
    <source>
        <dbReference type="Google" id="ProtNLM"/>
    </source>
</evidence>
<evidence type="ECO:0000256" key="1">
    <source>
        <dbReference type="ARBA" id="ARBA00010641"/>
    </source>
</evidence>
<dbReference type="InterPro" id="IPR032710">
    <property type="entry name" value="NTF2-like_dom_sf"/>
</dbReference>
<dbReference type="InterPro" id="IPR036388">
    <property type="entry name" value="WH-like_DNA-bd_sf"/>
</dbReference>
<dbReference type="InterPro" id="IPR039425">
    <property type="entry name" value="RNA_pol_sigma-70-like"/>
</dbReference>
<dbReference type="Gene3D" id="3.10.450.50">
    <property type="match status" value="1"/>
</dbReference>
<reference evidence="10" key="1">
    <citation type="journal article" date="2019" name="Int. J. Syst. Evol. Microbiol.">
        <title>The Global Catalogue of Microorganisms (GCM) 10K type strain sequencing project: providing services to taxonomists for standard genome sequencing and annotation.</title>
        <authorList>
            <consortium name="The Broad Institute Genomics Platform"/>
            <consortium name="The Broad Institute Genome Sequencing Center for Infectious Disease"/>
            <person name="Wu L."/>
            <person name="Ma J."/>
        </authorList>
    </citation>
    <scope>NUCLEOTIDE SEQUENCE [LARGE SCALE GENOMIC DNA]</scope>
    <source>
        <strain evidence="10">NBRC 101365</strain>
    </source>
</reference>
<dbReference type="Gene3D" id="1.10.1740.10">
    <property type="match status" value="1"/>
</dbReference>
<dbReference type="InterPro" id="IPR014284">
    <property type="entry name" value="RNA_pol_sigma-70_dom"/>
</dbReference>
<accession>A0ABQ6CLZ4</accession>
<evidence type="ECO:0000313" key="9">
    <source>
        <dbReference type="EMBL" id="GLS20798.1"/>
    </source>
</evidence>
<keyword evidence="5" id="KW-0238">DNA-binding</keyword>
<evidence type="ECO:0000313" key="10">
    <source>
        <dbReference type="Proteomes" id="UP001156882"/>
    </source>
</evidence>
<gene>
    <name evidence="9" type="ORF">GCM10007874_38150</name>
</gene>
<evidence type="ECO:0000259" key="8">
    <source>
        <dbReference type="Pfam" id="PF08281"/>
    </source>
</evidence>
<dbReference type="InterPro" id="IPR013324">
    <property type="entry name" value="RNA_pol_sigma_r3/r4-like"/>
</dbReference>
<evidence type="ECO:0000256" key="3">
    <source>
        <dbReference type="ARBA" id="ARBA00023015"/>
    </source>
</evidence>
<evidence type="ECO:0000256" key="5">
    <source>
        <dbReference type="ARBA" id="ARBA00023125"/>
    </source>
</evidence>
<dbReference type="SUPFAM" id="SSF88946">
    <property type="entry name" value="Sigma2 domain of RNA polymerase sigma factors"/>
    <property type="match status" value="1"/>
</dbReference>
<dbReference type="Pfam" id="PF04542">
    <property type="entry name" value="Sigma70_r2"/>
    <property type="match status" value="1"/>
</dbReference>
<dbReference type="Proteomes" id="UP001156882">
    <property type="component" value="Unassembled WGS sequence"/>
</dbReference>
<keyword evidence="10" id="KW-1185">Reference proteome</keyword>
<dbReference type="InterPro" id="IPR013249">
    <property type="entry name" value="RNA_pol_sigma70_r4_t2"/>
</dbReference>
<dbReference type="PANTHER" id="PTHR43133:SF8">
    <property type="entry name" value="RNA POLYMERASE SIGMA FACTOR HI_1459-RELATED"/>
    <property type="match status" value="1"/>
</dbReference>
<evidence type="ECO:0000256" key="6">
    <source>
        <dbReference type="ARBA" id="ARBA00023163"/>
    </source>
</evidence>
<dbReference type="Pfam" id="PF08281">
    <property type="entry name" value="Sigma70_r4_2"/>
    <property type="match status" value="1"/>
</dbReference>
<evidence type="ECO:0000256" key="4">
    <source>
        <dbReference type="ARBA" id="ARBA00023082"/>
    </source>
</evidence>
<evidence type="ECO:0000259" key="7">
    <source>
        <dbReference type="Pfam" id="PF04542"/>
    </source>
</evidence>
<dbReference type="PANTHER" id="PTHR43133">
    <property type="entry name" value="RNA POLYMERASE ECF-TYPE SIGMA FACTO"/>
    <property type="match status" value="1"/>
</dbReference>
<dbReference type="InterPro" id="IPR013325">
    <property type="entry name" value="RNA_pol_sigma_r2"/>
</dbReference>
<organism evidence="9 10">
    <name type="scientific">Labrys miyagiensis</name>
    <dbReference type="NCBI Taxonomy" id="346912"/>
    <lineage>
        <taxon>Bacteria</taxon>
        <taxon>Pseudomonadati</taxon>
        <taxon>Pseudomonadota</taxon>
        <taxon>Alphaproteobacteria</taxon>
        <taxon>Hyphomicrobiales</taxon>
        <taxon>Xanthobacteraceae</taxon>
        <taxon>Labrys</taxon>
    </lineage>
</organism>
<dbReference type="CDD" id="cd06171">
    <property type="entry name" value="Sigma70_r4"/>
    <property type="match status" value="1"/>
</dbReference>
<dbReference type="Gene3D" id="1.10.10.10">
    <property type="entry name" value="Winged helix-like DNA-binding domain superfamily/Winged helix DNA-binding domain"/>
    <property type="match status" value="1"/>
</dbReference>
<feature type="domain" description="RNA polymerase sigma factor 70 region 4 type 2" evidence="8">
    <location>
        <begin position="118"/>
        <end position="170"/>
    </location>
</feature>
<keyword evidence="3" id="KW-0805">Transcription regulation</keyword>
<dbReference type="SUPFAM" id="SSF88659">
    <property type="entry name" value="Sigma3 and sigma4 domains of RNA polymerase sigma factors"/>
    <property type="match status" value="1"/>
</dbReference>
<name>A0ABQ6CLZ4_9HYPH</name>
<dbReference type="SUPFAM" id="SSF54427">
    <property type="entry name" value="NTF2-like"/>
    <property type="match status" value="1"/>
</dbReference>
<dbReference type="InterPro" id="IPR007627">
    <property type="entry name" value="RNA_pol_sigma70_r2"/>
</dbReference>